<dbReference type="AlphaFoldDB" id="A0A644WQL3"/>
<accession>A0A644WQL3</accession>
<protein>
    <recommendedName>
        <fullName evidence="2">DUF4988 domain-containing protein</fullName>
    </recommendedName>
</protein>
<evidence type="ECO:0000313" key="1">
    <source>
        <dbReference type="EMBL" id="MPM05979.1"/>
    </source>
</evidence>
<organism evidence="1">
    <name type="scientific">bioreactor metagenome</name>
    <dbReference type="NCBI Taxonomy" id="1076179"/>
    <lineage>
        <taxon>unclassified sequences</taxon>
        <taxon>metagenomes</taxon>
        <taxon>ecological metagenomes</taxon>
    </lineage>
</organism>
<evidence type="ECO:0008006" key="2">
    <source>
        <dbReference type="Google" id="ProtNLM"/>
    </source>
</evidence>
<proteinExistence type="predicted"/>
<gene>
    <name evidence="1" type="ORF">SDC9_52274</name>
</gene>
<sequence length="909" mass="97200">MSNQILTKNFKMKSKLNFFGVCALTCALVLSLFSCTKDLQDQIDKLTTDVAALQSAINSGKLVKSVNPVAGGYDIVFSDNSTIRINHGTNGTPGTPGTPGAAGFTPIIGIDADGYWTVVASQGATPVRIKNASGNEVKASMSDNLTLVDNYLAVNGTKTTIYIPNIAYNAVTRTLMIWAKNEDGTSTMYNVPLADEIVLTTDIVGLVSPIGHTKVLLQYGAVPKSTDVNAPSAAALTFAGVSYGQSLGSDAVLPVIVNPSAAAIAGYTFEIIKADGTPYAFQGTIEPGFDITKKFSQYTAPAAGGSNALYSIKLNPSLAQITAHLGTSASKETNELAVRATKAGREIVSGYQYSIKVKKADEQVTTPLFAEYYLPTGTSVDAMNLLSSVPFTTIPSADWNITFVDYDVQPLQSASNFYKVGVSYSTTLATSEDVKPYITINPANSIITTAVGHHSVANLNGRVANFRLKTFDYTGKYVDQPIKVNYFTDLTATIPDAAAISHTIQADNASTTTVNEEIVTINLDPMFTALDAAGKTALWRAHAADMLLSTKVGTVTYSGNDPVPATSLYALGIEYRFLTLTGAATTSPADIRKIEFRFNPAKTVPGTYNLKFTFKDGRIGVSIPENQADPFGTFTFNVPITFANPSALPSNVTALLTHTAGLWTGNNLSVFGNNTSVAGQTVNGIRYSLTGAYSQQMVTEFGWGRVQFIPSVTTDRTVVGLDGLTGLVTAGQDYLVQRRTSPASAAYNTLYTPKDVIVRYYWFGNTKNYVDLETITVTAKSQIVEGKLVNLLNKDTNADGIMDAHDPLTVTHGVAGTKSFADYFKFTDYFNNNLTVFGVPHTSVAAVELVLDAQYDNLLIINPVTKTVESKVSPLAPITGDIVVPVKVRVKDVFGLWFEGTVNVTVKKP</sequence>
<dbReference type="EMBL" id="VSSQ01001184">
    <property type="protein sequence ID" value="MPM05979.1"/>
    <property type="molecule type" value="Genomic_DNA"/>
</dbReference>
<name>A0A644WQL3_9ZZZZ</name>
<comment type="caution">
    <text evidence="1">The sequence shown here is derived from an EMBL/GenBank/DDBJ whole genome shotgun (WGS) entry which is preliminary data.</text>
</comment>
<reference evidence="1" key="1">
    <citation type="submission" date="2019-08" db="EMBL/GenBank/DDBJ databases">
        <authorList>
            <person name="Kucharzyk K."/>
            <person name="Murdoch R.W."/>
            <person name="Higgins S."/>
            <person name="Loffler F."/>
        </authorList>
    </citation>
    <scope>NUCLEOTIDE SEQUENCE</scope>
</reference>